<name>A0A942Z6G1_9FIRM</name>
<sequence length="87" mass="9810">MARIPKITVMLGIISFIIAYIVPYDGLEVILGPALRPLGFVTLYLNPILGIVGSGFSIYKKQWLYLLLNIVLIFSFFIILVIGYEFI</sequence>
<dbReference type="AlphaFoldDB" id="A0A942Z6G1"/>
<dbReference type="RefSeq" id="WP_203365478.1">
    <property type="nucleotide sequence ID" value="NZ_WSFT01000017.1"/>
</dbReference>
<comment type="caution">
    <text evidence="2">The sequence shown here is derived from an EMBL/GenBank/DDBJ whole genome shotgun (WGS) entry which is preliminary data.</text>
</comment>
<evidence type="ECO:0000313" key="3">
    <source>
        <dbReference type="Proteomes" id="UP000724672"/>
    </source>
</evidence>
<accession>A0A942Z6G1</accession>
<feature type="transmembrane region" description="Helical" evidence="1">
    <location>
        <begin position="38"/>
        <end position="56"/>
    </location>
</feature>
<organism evidence="2 3">
    <name type="scientific">Anaeromonas frigoriresistens</name>
    <dbReference type="NCBI Taxonomy" id="2683708"/>
    <lineage>
        <taxon>Bacteria</taxon>
        <taxon>Bacillati</taxon>
        <taxon>Bacillota</taxon>
        <taxon>Tissierellia</taxon>
        <taxon>Tissierellales</taxon>
        <taxon>Thermohalobacteraceae</taxon>
        <taxon>Anaeromonas</taxon>
    </lineage>
</organism>
<reference evidence="2" key="1">
    <citation type="submission" date="2019-12" db="EMBL/GenBank/DDBJ databases">
        <title>Clostridiaceae gen. nov. sp. nov., isolated from sediment in Xinjiang, China.</title>
        <authorList>
            <person name="Zhang R."/>
        </authorList>
    </citation>
    <scope>NUCLEOTIDE SEQUENCE</scope>
    <source>
        <strain evidence="2">D2Q-11</strain>
    </source>
</reference>
<evidence type="ECO:0000256" key="1">
    <source>
        <dbReference type="SAM" id="Phobius"/>
    </source>
</evidence>
<keyword evidence="1" id="KW-0472">Membrane</keyword>
<protein>
    <submittedName>
        <fullName evidence="2">Uncharacterized protein</fullName>
    </submittedName>
</protein>
<keyword evidence="1" id="KW-1133">Transmembrane helix</keyword>
<keyword evidence="3" id="KW-1185">Reference proteome</keyword>
<feature type="transmembrane region" description="Helical" evidence="1">
    <location>
        <begin position="7"/>
        <end position="26"/>
    </location>
</feature>
<feature type="transmembrane region" description="Helical" evidence="1">
    <location>
        <begin position="63"/>
        <end position="84"/>
    </location>
</feature>
<dbReference type="EMBL" id="WSFT01000017">
    <property type="protein sequence ID" value="MBS4537547.1"/>
    <property type="molecule type" value="Genomic_DNA"/>
</dbReference>
<evidence type="ECO:0000313" key="2">
    <source>
        <dbReference type="EMBL" id="MBS4537547.1"/>
    </source>
</evidence>
<proteinExistence type="predicted"/>
<gene>
    <name evidence="2" type="ORF">GOQ27_03680</name>
</gene>
<dbReference type="Proteomes" id="UP000724672">
    <property type="component" value="Unassembled WGS sequence"/>
</dbReference>
<keyword evidence="1" id="KW-0812">Transmembrane</keyword>